<organism evidence="6 7">
    <name type="scientific">Rubrivivax rivuli</name>
    <dbReference type="NCBI Taxonomy" id="1862385"/>
    <lineage>
        <taxon>Bacteria</taxon>
        <taxon>Pseudomonadati</taxon>
        <taxon>Pseudomonadota</taxon>
        <taxon>Betaproteobacteria</taxon>
        <taxon>Burkholderiales</taxon>
        <taxon>Sphaerotilaceae</taxon>
        <taxon>Rubrivivax</taxon>
    </lineage>
</organism>
<dbReference type="InterPro" id="IPR006311">
    <property type="entry name" value="TAT_signal"/>
</dbReference>
<dbReference type="OrthoDB" id="191551at2"/>
<dbReference type="RefSeq" id="WP_128230471.1">
    <property type="nucleotide sequence ID" value="NZ_SACR01000006.1"/>
</dbReference>
<evidence type="ECO:0000256" key="1">
    <source>
        <dbReference type="ARBA" id="ARBA00008668"/>
    </source>
</evidence>
<evidence type="ECO:0000256" key="3">
    <source>
        <dbReference type="SAM" id="MobiDB-lite"/>
    </source>
</evidence>
<evidence type="ECO:0000256" key="2">
    <source>
        <dbReference type="ARBA" id="ARBA00022801"/>
    </source>
</evidence>
<feature type="chain" id="PRO_5018970912" evidence="4">
    <location>
        <begin position="35"/>
        <end position="567"/>
    </location>
</feature>
<dbReference type="PROSITE" id="PS51257">
    <property type="entry name" value="PROKAR_LIPOPROTEIN"/>
    <property type="match status" value="1"/>
</dbReference>
<feature type="region of interest" description="Disordered" evidence="3">
    <location>
        <begin position="415"/>
        <end position="441"/>
    </location>
</feature>
<feature type="compositionally biased region" description="Pro residues" evidence="3">
    <location>
        <begin position="58"/>
        <end position="70"/>
    </location>
</feature>
<feature type="region of interest" description="Disordered" evidence="3">
    <location>
        <begin position="35"/>
        <end position="71"/>
    </location>
</feature>
<gene>
    <name evidence="6" type="ORF">EOE66_19865</name>
</gene>
<name>A0A437RB12_9BURK</name>
<dbReference type="Proteomes" id="UP000285575">
    <property type="component" value="Unassembled WGS sequence"/>
</dbReference>
<accession>A0A437RB12</accession>
<feature type="compositionally biased region" description="Low complexity" evidence="3">
    <location>
        <begin position="35"/>
        <end position="52"/>
    </location>
</feature>
<proteinExistence type="inferred from homology"/>
<dbReference type="GO" id="GO:0016788">
    <property type="term" value="F:hydrolase activity, acting on ester bonds"/>
    <property type="evidence" value="ECO:0007669"/>
    <property type="project" value="UniProtKB-ARBA"/>
</dbReference>
<dbReference type="InterPro" id="IPR013830">
    <property type="entry name" value="SGNH_hydro"/>
</dbReference>
<dbReference type="EMBL" id="SACR01000006">
    <property type="protein sequence ID" value="RVU43912.1"/>
    <property type="molecule type" value="Genomic_DNA"/>
</dbReference>
<sequence>MRHRPALPARRLWLQTSALWGAGLAGLAAGCSTAKPAAAPTPAAASAAPPAAVNTDPRTPPLTLPEPANPALPSLLLIGDSTVRNGRDDGQRLGPVGQWGWGHVLARYLDATRLNTVNRAIGGLSSRTYRTGGHWARTKAFIKAGDVVLIQFGHNDSGPINDTQRARGTLRGTGPEQETIDNQLTGQRETVLTYGAYLRGYIEEIRALGARPVLCTPIPRKRRDEQGRTERGTAAHAGWATAVARETGVPLIDLDTLVSERYDALGPVVVDMLFPRTTPEERVHPNWAGSALNAQLVLQALRAQQLLPEAAFLPPPAAAPADNNTPAAAPLNPRLPTLFLVGDSTVRSAGQNGHWGWGERLAPWLDAQQIQLANHAIGGRSTRTFLREGRWARVRAQFKPGDVVLIQFGHNDVARVGDPAGKQRGSLPGTGPERQAETLPDGTVEPVQSFGAYLTRYVREALDAGVVPVVLSPIPHKDRWQEGRDFPEHAAWGREVAEREGALFVDLTMRVTARYQQIGAAAVEGLFSDARTHTNDAGAKLNAECVAEILRGLPQALLAPAIKASAG</sequence>
<comment type="caution">
    <text evidence="6">The sequence shown here is derived from an EMBL/GenBank/DDBJ whole genome shotgun (WGS) entry which is preliminary data.</text>
</comment>
<dbReference type="PANTHER" id="PTHR43695:SF1">
    <property type="entry name" value="RHAMNOGALACTURONAN ACETYLESTERASE"/>
    <property type="match status" value="1"/>
</dbReference>
<keyword evidence="4" id="KW-0732">Signal</keyword>
<evidence type="ECO:0000259" key="5">
    <source>
        <dbReference type="Pfam" id="PF13472"/>
    </source>
</evidence>
<feature type="signal peptide" evidence="4">
    <location>
        <begin position="1"/>
        <end position="34"/>
    </location>
</feature>
<dbReference type="SUPFAM" id="SSF52266">
    <property type="entry name" value="SGNH hydrolase"/>
    <property type="match status" value="2"/>
</dbReference>
<keyword evidence="7" id="KW-1185">Reference proteome</keyword>
<reference evidence="6 7" key="1">
    <citation type="submission" date="2019-01" db="EMBL/GenBank/DDBJ databases">
        <authorList>
            <person name="Chen W.-M."/>
        </authorList>
    </citation>
    <scope>NUCLEOTIDE SEQUENCE [LARGE SCALE GENOMIC DNA]</scope>
    <source>
        <strain evidence="6 7">KYPY4</strain>
    </source>
</reference>
<feature type="domain" description="SGNH hydrolase-type esterase" evidence="5">
    <location>
        <begin position="77"/>
        <end position="291"/>
    </location>
</feature>
<feature type="domain" description="SGNH hydrolase-type esterase" evidence="5">
    <location>
        <begin position="341"/>
        <end position="540"/>
    </location>
</feature>
<dbReference type="AlphaFoldDB" id="A0A437RB12"/>
<protein>
    <submittedName>
        <fullName evidence="6">Rhamnogalacturonan acetylesterase</fullName>
    </submittedName>
</protein>
<dbReference type="InterPro" id="IPR037459">
    <property type="entry name" value="RhgT-like"/>
</dbReference>
<dbReference type="Gene3D" id="3.40.50.1110">
    <property type="entry name" value="SGNH hydrolase"/>
    <property type="match status" value="2"/>
</dbReference>
<evidence type="ECO:0000313" key="6">
    <source>
        <dbReference type="EMBL" id="RVU43912.1"/>
    </source>
</evidence>
<dbReference type="Pfam" id="PF13472">
    <property type="entry name" value="Lipase_GDSL_2"/>
    <property type="match status" value="2"/>
</dbReference>
<dbReference type="PROSITE" id="PS51318">
    <property type="entry name" value="TAT"/>
    <property type="match status" value="1"/>
</dbReference>
<evidence type="ECO:0000256" key="4">
    <source>
        <dbReference type="SAM" id="SignalP"/>
    </source>
</evidence>
<dbReference type="InterPro" id="IPR036514">
    <property type="entry name" value="SGNH_hydro_sf"/>
</dbReference>
<evidence type="ECO:0000313" key="7">
    <source>
        <dbReference type="Proteomes" id="UP000285575"/>
    </source>
</evidence>
<dbReference type="PANTHER" id="PTHR43695">
    <property type="entry name" value="PUTATIVE (AFU_ORTHOLOGUE AFUA_2G17250)-RELATED"/>
    <property type="match status" value="1"/>
</dbReference>
<dbReference type="CDD" id="cd01821">
    <property type="entry name" value="Rhamnogalacturan_acetylesterase_like"/>
    <property type="match status" value="2"/>
</dbReference>
<keyword evidence="2" id="KW-0378">Hydrolase</keyword>
<comment type="similarity">
    <text evidence="1">Belongs to the 'GDSL' lipolytic enzyme family.</text>
</comment>